<dbReference type="Pfam" id="PF01479">
    <property type="entry name" value="S4"/>
    <property type="match status" value="1"/>
</dbReference>
<keyword evidence="3" id="KW-0238">DNA-binding</keyword>
<dbReference type="GO" id="GO:0003727">
    <property type="term" value="F:single-stranded RNA binding"/>
    <property type="evidence" value="ECO:0007669"/>
    <property type="project" value="InterPro"/>
</dbReference>
<sequence>MSESVRVDVWLWAVRQLKTRTLATNTAKAGHVRVNGDPAKPAQKVKVGDEIRLRIEGQDRILEVTKLIVKRTSAPIAQGCYIDHTPPREKVFMPPLFKRERGAGRPTKKERREMDRLRGLDANWGRFED</sequence>
<dbReference type="InterPro" id="IPR036986">
    <property type="entry name" value="S4_RNA-bd_sf"/>
</dbReference>
<dbReference type="SMART" id="SM00363">
    <property type="entry name" value="S4"/>
    <property type="match status" value="1"/>
</dbReference>
<dbReference type="AlphaFoldDB" id="A0A3S9PZ10"/>
<dbReference type="SUPFAM" id="SSF55174">
    <property type="entry name" value="Alpha-L RNA-binding motif"/>
    <property type="match status" value="1"/>
</dbReference>
<dbReference type="GO" id="GO:0034605">
    <property type="term" value="P:cellular response to heat"/>
    <property type="evidence" value="ECO:0007669"/>
    <property type="project" value="InterPro"/>
</dbReference>
<evidence type="ECO:0000256" key="1">
    <source>
        <dbReference type="ARBA" id="ARBA00008396"/>
    </source>
</evidence>
<dbReference type="RefSeq" id="WP_126704384.1">
    <property type="nucleotide sequence ID" value="NZ_CP034593.1"/>
</dbReference>
<dbReference type="GO" id="GO:0043023">
    <property type="term" value="F:ribosomal large subunit binding"/>
    <property type="evidence" value="ECO:0007669"/>
    <property type="project" value="InterPro"/>
</dbReference>
<comment type="similarity">
    <text evidence="1">Belongs to the HSP15 family.</text>
</comment>
<keyword evidence="2 4" id="KW-0694">RNA-binding</keyword>
<proteinExistence type="inferred from homology"/>
<dbReference type="InterPro" id="IPR025708">
    <property type="entry name" value="HSP15"/>
</dbReference>
<dbReference type="GO" id="GO:0003677">
    <property type="term" value="F:DNA binding"/>
    <property type="evidence" value="ECO:0007669"/>
    <property type="project" value="UniProtKB-KW"/>
</dbReference>
<evidence type="ECO:0000259" key="6">
    <source>
        <dbReference type="SMART" id="SM00363"/>
    </source>
</evidence>
<keyword evidence="8" id="KW-1185">Reference proteome</keyword>
<evidence type="ECO:0000256" key="3">
    <source>
        <dbReference type="ARBA" id="ARBA00023125"/>
    </source>
</evidence>
<gene>
    <name evidence="7" type="ORF">EJ997_09785</name>
</gene>
<dbReference type="KEGG" id="flh:EJ997_09785"/>
<protein>
    <submittedName>
        <fullName evidence="7">RNA-binding S4 domain-containing protein</fullName>
    </submittedName>
</protein>
<dbReference type="EMBL" id="CP034593">
    <property type="protein sequence ID" value="AZQ77581.1"/>
    <property type="molecule type" value="Genomic_DNA"/>
</dbReference>
<feature type="region of interest" description="Disordered" evidence="5">
    <location>
        <begin position="95"/>
        <end position="129"/>
    </location>
</feature>
<dbReference type="PIRSF" id="PIRSF016821">
    <property type="entry name" value="HSP15"/>
    <property type="match status" value="1"/>
</dbReference>
<accession>A0A3S9PZ10</accession>
<feature type="domain" description="RNA-binding S4" evidence="6">
    <location>
        <begin position="5"/>
        <end position="66"/>
    </location>
</feature>
<evidence type="ECO:0000313" key="7">
    <source>
        <dbReference type="EMBL" id="AZQ77581.1"/>
    </source>
</evidence>
<evidence type="ECO:0000313" key="8">
    <source>
        <dbReference type="Proteomes" id="UP000280344"/>
    </source>
</evidence>
<evidence type="ECO:0000256" key="5">
    <source>
        <dbReference type="SAM" id="MobiDB-lite"/>
    </source>
</evidence>
<evidence type="ECO:0000256" key="4">
    <source>
        <dbReference type="PROSITE-ProRule" id="PRU00182"/>
    </source>
</evidence>
<dbReference type="CDD" id="cd00165">
    <property type="entry name" value="S4"/>
    <property type="match status" value="1"/>
</dbReference>
<organism evidence="7 8">
    <name type="scientific">Flaviflexus ciconiae</name>
    <dbReference type="NCBI Taxonomy" id="2496867"/>
    <lineage>
        <taxon>Bacteria</taxon>
        <taxon>Bacillati</taxon>
        <taxon>Actinomycetota</taxon>
        <taxon>Actinomycetes</taxon>
        <taxon>Actinomycetales</taxon>
        <taxon>Actinomycetaceae</taxon>
        <taxon>Flaviflexus</taxon>
    </lineage>
</organism>
<dbReference type="Gene3D" id="3.10.290.10">
    <property type="entry name" value="RNA-binding S4 domain"/>
    <property type="match status" value="1"/>
</dbReference>
<evidence type="ECO:0000256" key="2">
    <source>
        <dbReference type="ARBA" id="ARBA00022884"/>
    </source>
</evidence>
<feature type="compositionally biased region" description="Basic and acidic residues" evidence="5">
    <location>
        <begin position="110"/>
        <end position="119"/>
    </location>
</feature>
<dbReference type="PROSITE" id="PS50889">
    <property type="entry name" value="S4"/>
    <property type="match status" value="1"/>
</dbReference>
<dbReference type="InterPro" id="IPR002942">
    <property type="entry name" value="S4_RNA-bd"/>
</dbReference>
<dbReference type="OrthoDB" id="9797176at2"/>
<name>A0A3S9PZ10_9ACTO</name>
<reference evidence="7 8" key="1">
    <citation type="submission" date="2018-12" db="EMBL/GenBank/DDBJ databases">
        <title>Complete genome sequence of Flaviflexus sp. H23T48.</title>
        <authorList>
            <person name="Bae J.-W."/>
            <person name="Lee J.-Y."/>
        </authorList>
    </citation>
    <scope>NUCLEOTIDE SEQUENCE [LARGE SCALE GENOMIC DNA]</scope>
    <source>
        <strain evidence="7 8">H23T48</strain>
    </source>
</reference>
<dbReference type="Proteomes" id="UP000280344">
    <property type="component" value="Chromosome"/>
</dbReference>